<dbReference type="PRINTS" id="PR00237">
    <property type="entry name" value="GPCRRHODOPSN"/>
</dbReference>
<comment type="subcellular location">
    <subcellularLocation>
        <location evidence="1">Cell membrane</location>
        <topology evidence="1">Multi-pass membrane protein</topology>
    </subcellularLocation>
</comment>
<keyword evidence="5 9" id="KW-0297">G-protein coupled receptor</keyword>
<dbReference type="GeneID" id="103128635"/>
<reference evidence="12" key="1">
    <citation type="submission" date="2025-05" db="UniProtKB">
        <authorList>
            <consortium name="RefSeq"/>
        </authorList>
    </citation>
    <scope>NUCLEOTIDE SEQUENCE [LARGE SCALE GENOMIC DNA]</scope>
</reference>
<evidence type="ECO:0000256" key="6">
    <source>
        <dbReference type="ARBA" id="ARBA00023136"/>
    </source>
</evidence>
<evidence type="ECO:0000313" key="13">
    <source>
        <dbReference type="RefSeq" id="XP_060042450.1"/>
    </source>
</evidence>
<dbReference type="PANTHER" id="PTHR45822">
    <property type="entry name" value="FREE FATTY ACID RECEPTOR 2-RELATED"/>
    <property type="match status" value="1"/>
</dbReference>
<keyword evidence="12" id="KW-1185">Reference proteome</keyword>
<feature type="transmembrane region" description="Helical" evidence="10">
    <location>
        <begin position="91"/>
        <end position="118"/>
    </location>
</feature>
<dbReference type="RefSeq" id="XP_060042450.1">
    <property type="nucleotide sequence ID" value="XM_060186467.1"/>
</dbReference>
<keyword evidence="6 10" id="KW-0472">Membrane</keyword>
<feature type="transmembrane region" description="Helical" evidence="10">
    <location>
        <begin position="23"/>
        <end position="47"/>
    </location>
</feature>
<dbReference type="PROSITE" id="PS50262">
    <property type="entry name" value="G_PROTEIN_RECEP_F1_2"/>
    <property type="match status" value="1"/>
</dbReference>
<evidence type="ECO:0000256" key="2">
    <source>
        <dbReference type="ARBA" id="ARBA00022475"/>
    </source>
</evidence>
<keyword evidence="3 9" id="KW-0812">Transmembrane</keyword>
<keyword evidence="8 9" id="KW-0807">Transducer</keyword>
<dbReference type="CDD" id="cd15170">
    <property type="entry name" value="7tmA_FFAR2_FFAR3"/>
    <property type="match status" value="1"/>
</dbReference>
<protein>
    <submittedName>
        <fullName evidence="13">Free fatty acid receptor 2-like</fullName>
    </submittedName>
</protein>
<keyword evidence="7 9" id="KW-0675">Receptor</keyword>
<dbReference type="PANTHER" id="PTHR45822:SF1">
    <property type="entry name" value="G-PROTEIN COUPLED RECEPTORS FAMILY 1 PROFILE DOMAIN-CONTAINING PROTEIN"/>
    <property type="match status" value="1"/>
</dbReference>
<dbReference type="InterPro" id="IPR000276">
    <property type="entry name" value="GPCR_Rhodpsn"/>
</dbReference>
<feature type="transmembrane region" description="Helical" evidence="10">
    <location>
        <begin position="59"/>
        <end position="79"/>
    </location>
</feature>
<organism evidence="12 13">
    <name type="scientific">Erinaceus europaeus</name>
    <name type="common">Western European hedgehog</name>
    <dbReference type="NCBI Taxonomy" id="9365"/>
    <lineage>
        <taxon>Eukaryota</taxon>
        <taxon>Metazoa</taxon>
        <taxon>Chordata</taxon>
        <taxon>Craniata</taxon>
        <taxon>Vertebrata</taxon>
        <taxon>Euteleostomi</taxon>
        <taxon>Mammalia</taxon>
        <taxon>Eutheria</taxon>
        <taxon>Laurasiatheria</taxon>
        <taxon>Eulipotyphla</taxon>
        <taxon>Erinaceidae</taxon>
        <taxon>Erinaceinae</taxon>
        <taxon>Erinaceus</taxon>
    </lineage>
</organism>
<feature type="transmembrane region" description="Helical" evidence="10">
    <location>
        <begin position="270"/>
        <end position="292"/>
    </location>
</feature>
<proteinExistence type="inferred from homology"/>
<evidence type="ECO:0000256" key="3">
    <source>
        <dbReference type="ARBA" id="ARBA00022692"/>
    </source>
</evidence>
<name>A0ABM3X0V8_ERIEU</name>
<evidence type="ECO:0000256" key="7">
    <source>
        <dbReference type="ARBA" id="ARBA00023170"/>
    </source>
</evidence>
<evidence type="ECO:0000313" key="12">
    <source>
        <dbReference type="Proteomes" id="UP001652624"/>
    </source>
</evidence>
<dbReference type="Pfam" id="PF00001">
    <property type="entry name" value="7tm_1"/>
    <property type="match status" value="1"/>
</dbReference>
<evidence type="ECO:0000256" key="8">
    <source>
        <dbReference type="ARBA" id="ARBA00023224"/>
    </source>
</evidence>
<evidence type="ECO:0000256" key="4">
    <source>
        <dbReference type="ARBA" id="ARBA00022989"/>
    </source>
</evidence>
<gene>
    <name evidence="13" type="primary">LOC103128635</name>
</gene>
<dbReference type="SUPFAM" id="SSF81321">
    <property type="entry name" value="Family A G protein-coupled receptor-like"/>
    <property type="match status" value="1"/>
</dbReference>
<feature type="transmembrane region" description="Helical" evidence="10">
    <location>
        <begin position="139"/>
        <end position="165"/>
    </location>
</feature>
<evidence type="ECO:0000256" key="1">
    <source>
        <dbReference type="ARBA" id="ARBA00004651"/>
    </source>
</evidence>
<sequence length="340" mass="38930">MSEKILMPPFISLGKMDQQPRNLALLFLYFLSFLLGLPANLLALRAFLGRVRQPQPAPIHILLLSLTLADLLMLLLLPFKMYEAMNNFHWGLSVALCAFTAYGFYSGIYCSTWLLAGISIERYRSVAFPVQYKLTRRPLYGLIAALVSWLMSFGHCSIVIIVLYLPTQAEKNTTVCYDGFNPEQLDVLLPVRLELCLVLFFIPMFVTIFCYWRFVRIMLSRPQVGARKRWRAVALAAVTLFNFLVCFGPYNLSHVIGFFQRQSLDWRVCAVFLGALNACVDPLIFYFSSSAVRRAFHKRQQKLQNWGAWLLRFWGRRAGNQTPEKDSGGLGMTNANYTED</sequence>
<evidence type="ECO:0000256" key="5">
    <source>
        <dbReference type="ARBA" id="ARBA00023040"/>
    </source>
</evidence>
<dbReference type="PROSITE" id="PS00237">
    <property type="entry name" value="G_PROTEIN_RECEP_F1_1"/>
    <property type="match status" value="1"/>
</dbReference>
<reference evidence="13" key="2">
    <citation type="submission" date="2025-08" db="UniProtKB">
        <authorList>
            <consortium name="RefSeq"/>
        </authorList>
    </citation>
    <scope>IDENTIFICATION</scope>
</reference>
<comment type="similarity">
    <text evidence="9">Belongs to the G-protein coupled receptor 1 family.</text>
</comment>
<feature type="transmembrane region" description="Helical" evidence="10">
    <location>
        <begin position="191"/>
        <end position="212"/>
    </location>
</feature>
<dbReference type="InterPro" id="IPR013312">
    <property type="entry name" value="GPR40-rel_orph"/>
</dbReference>
<keyword evidence="4 10" id="KW-1133">Transmembrane helix</keyword>
<evidence type="ECO:0000256" key="9">
    <source>
        <dbReference type="RuleBase" id="RU000688"/>
    </source>
</evidence>
<evidence type="ECO:0000256" key="10">
    <source>
        <dbReference type="SAM" id="Phobius"/>
    </source>
</evidence>
<feature type="domain" description="G-protein coupled receptors family 1 profile" evidence="11">
    <location>
        <begin position="39"/>
        <end position="285"/>
    </location>
</feature>
<dbReference type="PRINTS" id="PR01904">
    <property type="entry name" value="GPR40FAMILY"/>
</dbReference>
<accession>A0ABM3X0V8</accession>
<evidence type="ECO:0000259" key="11">
    <source>
        <dbReference type="PROSITE" id="PS50262"/>
    </source>
</evidence>
<dbReference type="InterPro" id="IPR017452">
    <property type="entry name" value="GPCR_Rhodpsn_7TM"/>
</dbReference>
<feature type="transmembrane region" description="Helical" evidence="10">
    <location>
        <begin position="232"/>
        <end position="250"/>
    </location>
</feature>
<keyword evidence="2" id="KW-1003">Cell membrane</keyword>
<dbReference type="Gene3D" id="1.20.1070.10">
    <property type="entry name" value="Rhodopsin 7-helix transmembrane proteins"/>
    <property type="match status" value="1"/>
</dbReference>
<dbReference type="Proteomes" id="UP001652624">
    <property type="component" value="Chromosome 2"/>
</dbReference>